<dbReference type="EMBL" id="CP157974">
    <property type="protein sequence ID" value="XBT82379.1"/>
    <property type="molecule type" value="Genomic_DNA"/>
</dbReference>
<name>A0AAU7R2M2_9ACTN</name>
<sequence>MTETDSREAVMRADPEKQARFAALADGPYLDQTVAANRAYLTAAVPDPVATESVAWALSCLPKTGVGRLSTLNMKRMEAFVLFQPEDADSEDVGGFMVVRESVLRRYVGSGRSVEEQHPHLEFGRYLARRLTTRRDPS</sequence>
<dbReference type="AlphaFoldDB" id="A0AAU7R2M2"/>
<reference evidence="1" key="1">
    <citation type="submission" date="2024-06" db="EMBL/GenBank/DDBJ databases">
        <title>Micromonospora sp. strain HUAS YX12 genome sequences.</title>
        <authorList>
            <person name="Mo P."/>
        </authorList>
    </citation>
    <scope>NUCLEOTIDE SEQUENCE</scope>
    <source>
        <strain evidence="1">HUAS YX12</strain>
    </source>
</reference>
<dbReference type="RefSeq" id="WP_349878814.1">
    <property type="nucleotide sequence ID" value="NZ_CP157974.1"/>
</dbReference>
<gene>
    <name evidence="1" type="ORF">ABIH81_02415</name>
</gene>
<proteinExistence type="predicted"/>
<organism evidence="1">
    <name type="scientific">Micromonospora sp. HUAS YX12</name>
    <dbReference type="NCBI Taxonomy" id="3156396"/>
    <lineage>
        <taxon>Bacteria</taxon>
        <taxon>Bacillati</taxon>
        <taxon>Actinomycetota</taxon>
        <taxon>Actinomycetes</taxon>
        <taxon>Micromonosporales</taxon>
        <taxon>Micromonosporaceae</taxon>
        <taxon>Micromonospora</taxon>
    </lineage>
</organism>
<accession>A0AAU7R2M2</accession>
<protein>
    <submittedName>
        <fullName evidence="1">Uncharacterized protein</fullName>
    </submittedName>
</protein>
<evidence type="ECO:0000313" key="1">
    <source>
        <dbReference type="EMBL" id="XBT82379.1"/>
    </source>
</evidence>